<dbReference type="Pfam" id="PF13431">
    <property type="entry name" value="TPR_17"/>
    <property type="match status" value="1"/>
</dbReference>
<protein>
    <recommendedName>
        <fullName evidence="4">RRM domain-containing protein</fullName>
    </recommendedName>
</protein>
<feature type="domain" description="RRM" evidence="4">
    <location>
        <begin position="344"/>
        <end position="418"/>
    </location>
</feature>
<dbReference type="Gene3D" id="1.25.40.10">
    <property type="entry name" value="Tetratricopeptide repeat domain"/>
    <property type="match status" value="1"/>
</dbReference>
<reference evidence="5 6" key="1">
    <citation type="submission" date="2020-08" db="EMBL/GenBank/DDBJ databases">
        <title>Aphidius gifuensis genome sequencing and assembly.</title>
        <authorList>
            <person name="Du Z."/>
        </authorList>
    </citation>
    <scope>NUCLEOTIDE SEQUENCE [LARGE SCALE GENOMIC DNA]</scope>
    <source>
        <strain evidence="5">YNYX2018</strain>
        <tissue evidence="5">Adults</tissue>
    </source>
</reference>
<dbReference type="InterPro" id="IPR019734">
    <property type="entry name" value="TPR_rpt"/>
</dbReference>
<dbReference type="SMART" id="SM00028">
    <property type="entry name" value="TPR"/>
    <property type="match status" value="3"/>
</dbReference>
<dbReference type="SUPFAM" id="SSF48452">
    <property type="entry name" value="TPR-like"/>
    <property type="match status" value="1"/>
</dbReference>
<dbReference type="Pfam" id="PF13181">
    <property type="entry name" value="TPR_8"/>
    <property type="match status" value="1"/>
</dbReference>
<organism evidence="5 6">
    <name type="scientific">Aphidius gifuensis</name>
    <name type="common">Parasitoid wasp</name>
    <dbReference type="NCBI Taxonomy" id="684658"/>
    <lineage>
        <taxon>Eukaryota</taxon>
        <taxon>Metazoa</taxon>
        <taxon>Ecdysozoa</taxon>
        <taxon>Arthropoda</taxon>
        <taxon>Hexapoda</taxon>
        <taxon>Insecta</taxon>
        <taxon>Pterygota</taxon>
        <taxon>Neoptera</taxon>
        <taxon>Endopterygota</taxon>
        <taxon>Hymenoptera</taxon>
        <taxon>Apocrita</taxon>
        <taxon>Ichneumonoidea</taxon>
        <taxon>Braconidae</taxon>
        <taxon>Aphidiinae</taxon>
        <taxon>Aphidius</taxon>
    </lineage>
</organism>
<dbReference type="InterPro" id="IPR011990">
    <property type="entry name" value="TPR-like_helical_dom_sf"/>
</dbReference>
<dbReference type="InterPro" id="IPR012677">
    <property type="entry name" value="Nucleotide-bd_a/b_plait_sf"/>
</dbReference>
<keyword evidence="1 2" id="KW-0694">RNA-binding</keyword>
<evidence type="ECO:0000256" key="1">
    <source>
        <dbReference type="ARBA" id="ARBA00022884"/>
    </source>
</evidence>
<dbReference type="SUPFAM" id="SSF54928">
    <property type="entry name" value="RNA-binding domain, RBD"/>
    <property type="match status" value="1"/>
</dbReference>
<dbReference type="GO" id="GO:0003723">
    <property type="term" value="F:RNA binding"/>
    <property type="evidence" value="ECO:0007669"/>
    <property type="project" value="UniProtKB-UniRule"/>
</dbReference>
<evidence type="ECO:0000259" key="4">
    <source>
        <dbReference type="PROSITE" id="PS50102"/>
    </source>
</evidence>
<dbReference type="EMBL" id="JACMRX010000004">
    <property type="protein sequence ID" value="KAF7990562.1"/>
    <property type="molecule type" value="Genomic_DNA"/>
</dbReference>
<dbReference type="AlphaFoldDB" id="A0A834XRX6"/>
<dbReference type="CDD" id="cd00590">
    <property type="entry name" value="RRM_SF"/>
    <property type="match status" value="1"/>
</dbReference>
<dbReference type="PANTHER" id="PTHR47678:SF1">
    <property type="entry name" value="TETRATRICOPEPTIDE REPEAT PROTEIN 31"/>
    <property type="match status" value="1"/>
</dbReference>
<dbReference type="InterPro" id="IPR000504">
    <property type="entry name" value="RRM_dom"/>
</dbReference>
<dbReference type="Gene3D" id="3.30.70.330">
    <property type="match status" value="1"/>
</dbReference>
<dbReference type="PROSITE" id="PS50102">
    <property type="entry name" value="RRM"/>
    <property type="match status" value="1"/>
</dbReference>
<dbReference type="PROSITE" id="PS50005">
    <property type="entry name" value="TPR"/>
    <property type="match status" value="1"/>
</dbReference>
<evidence type="ECO:0000256" key="3">
    <source>
        <dbReference type="PROSITE-ProRule" id="PRU00339"/>
    </source>
</evidence>
<dbReference type="Pfam" id="PF00076">
    <property type="entry name" value="RRM_1"/>
    <property type="match status" value="1"/>
</dbReference>
<evidence type="ECO:0000256" key="2">
    <source>
        <dbReference type="PROSITE-ProRule" id="PRU00176"/>
    </source>
</evidence>
<evidence type="ECO:0000313" key="6">
    <source>
        <dbReference type="Proteomes" id="UP000639338"/>
    </source>
</evidence>
<evidence type="ECO:0000313" key="5">
    <source>
        <dbReference type="EMBL" id="KAF7990562.1"/>
    </source>
</evidence>
<feature type="repeat" description="TPR" evidence="3">
    <location>
        <begin position="173"/>
        <end position="206"/>
    </location>
</feature>
<sequence>MEINQKIKKNKRKNHGSNKIAQKKMAEEILNLSENIDLASAYVKSIVDRKHKKKKLVEFEVDRSWIVSTNKPCDPAQDLSGFTVVHKPHKIKREAHKVTRTAESYGKKAYNLILQNEKLVASEFLTKAIDLDPHDFRHYYNRSYCYLCTGKFKEALSDCENIITHCNSPIQFARLRCRQGQIYCAMKDFEKADKSFRECLNLAPNSLSVKIEMLRMKIVQLMKQGFSENDIMIKLNKPPQEPQTSSAFSSTNLKKNDKNINMSINMEDEIYESDPEDIPSKFLNTVNFSHSDHDVLWVAPKMIRLLSGSKSSKRELPKPSSELEIVKDVPVDKLLPVASNINTKAVWIGAADHDFDHVTDVMIKKKFSKFGSISSVCMNPYASFGFINFTDTESAKRALEMQQVEVEGKIILVRWNKRA</sequence>
<dbReference type="OrthoDB" id="2017782at2759"/>
<dbReference type="InterPro" id="IPR035979">
    <property type="entry name" value="RBD_domain_sf"/>
</dbReference>
<dbReference type="Proteomes" id="UP000639338">
    <property type="component" value="Unassembled WGS sequence"/>
</dbReference>
<accession>A0A834XRX6</accession>
<gene>
    <name evidence="5" type="ORF">HCN44_000367</name>
</gene>
<comment type="caution">
    <text evidence="5">The sequence shown here is derived from an EMBL/GenBank/DDBJ whole genome shotgun (WGS) entry which is preliminary data.</text>
</comment>
<dbReference type="SMART" id="SM00360">
    <property type="entry name" value="RRM"/>
    <property type="match status" value="1"/>
</dbReference>
<dbReference type="PANTHER" id="PTHR47678">
    <property type="entry name" value="TETRATRICOPEPTIDE REPEAT PROTEIN 31"/>
    <property type="match status" value="1"/>
</dbReference>
<keyword evidence="6" id="KW-1185">Reference proteome</keyword>
<keyword evidence="3" id="KW-0802">TPR repeat</keyword>
<name>A0A834XRX6_APHGI</name>
<proteinExistence type="predicted"/>